<dbReference type="SMART" id="SM00177">
    <property type="entry name" value="ARF"/>
    <property type="match status" value="1"/>
</dbReference>
<dbReference type="EMBL" id="JAKROA010000003">
    <property type="protein sequence ID" value="KAL5109256.1"/>
    <property type="molecule type" value="Genomic_DNA"/>
</dbReference>
<dbReference type="PANTHER" id="PTHR11711">
    <property type="entry name" value="ADP RIBOSYLATION FACTOR-RELATED"/>
    <property type="match status" value="1"/>
</dbReference>
<comment type="caution">
    <text evidence="3">The sequence shown here is derived from an EMBL/GenBank/DDBJ whole genome shotgun (WGS) entry which is preliminary data.</text>
</comment>
<dbReference type="Gene3D" id="3.40.50.300">
    <property type="entry name" value="P-loop containing nucleotide triphosphate hydrolases"/>
    <property type="match status" value="1"/>
</dbReference>
<dbReference type="PRINTS" id="PR00328">
    <property type="entry name" value="SAR1GTPBP"/>
</dbReference>
<protein>
    <submittedName>
        <fullName evidence="3">ADP-ribosylation factor 6</fullName>
    </submittedName>
</protein>
<dbReference type="InterPro" id="IPR024156">
    <property type="entry name" value="Small_GTPase_ARF"/>
</dbReference>
<evidence type="ECO:0000256" key="2">
    <source>
        <dbReference type="ARBA" id="ARBA00023134"/>
    </source>
</evidence>
<dbReference type="SUPFAM" id="SSF52540">
    <property type="entry name" value="P-loop containing nucleoside triphosphate hydrolases"/>
    <property type="match status" value="1"/>
</dbReference>
<keyword evidence="4" id="KW-1185">Reference proteome</keyword>
<dbReference type="Pfam" id="PF00025">
    <property type="entry name" value="Arf"/>
    <property type="match status" value="1"/>
</dbReference>
<dbReference type="Proteomes" id="UP001651158">
    <property type="component" value="Unassembled WGS sequence"/>
</dbReference>
<dbReference type="InterPro" id="IPR027417">
    <property type="entry name" value="P-loop_NTPase"/>
</dbReference>
<evidence type="ECO:0000313" key="3">
    <source>
        <dbReference type="EMBL" id="KAL5109256.1"/>
    </source>
</evidence>
<keyword evidence="1" id="KW-0547">Nucleotide-binding</keyword>
<evidence type="ECO:0000313" key="4">
    <source>
        <dbReference type="Proteomes" id="UP001651158"/>
    </source>
</evidence>
<gene>
    <name evidence="3" type="ORF">TcWFU_007830</name>
</gene>
<organism evidence="3 4">
    <name type="scientific">Taenia crassiceps</name>
    <dbReference type="NCBI Taxonomy" id="6207"/>
    <lineage>
        <taxon>Eukaryota</taxon>
        <taxon>Metazoa</taxon>
        <taxon>Spiralia</taxon>
        <taxon>Lophotrochozoa</taxon>
        <taxon>Platyhelminthes</taxon>
        <taxon>Cestoda</taxon>
        <taxon>Eucestoda</taxon>
        <taxon>Cyclophyllidea</taxon>
        <taxon>Taeniidae</taxon>
        <taxon>Taenia</taxon>
    </lineage>
</organism>
<sequence length="210" mass="23757">MGSGKLDISMLRSQTQAMGQCCCVLHTYLFGAPVIRVLMLGLDNGGKKTILAGLGDVISFEPVRHFQVDTVDYKELYIRSWDIGGFWQPKALWQHFYKYTEALIFVVDCGDYDRIYEARDAIHEILRSVALRGVRVLIFANKQDLTYAMPLSQIMEILEVGKMHDHVWHLQPACALTGAGIFEGIGWLYDELVPQKRKGKTNPLNNHPTG</sequence>
<keyword evidence="2" id="KW-0342">GTP-binding</keyword>
<name>A0ABR4QI75_9CEST</name>
<evidence type="ECO:0000256" key="1">
    <source>
        <dbReference type="ARBA" id="ARBA00022741"/>
    </source>
</evidence>
<dbReference type="PROSITE" id="PS51417">
    <property type="entry name" value="ARF"/>
    <property type="match status" value="1"/>
</dbReference>
<dbReference type="CDD" id="cd00878">
    <property type="entry name" value="Arf_Arl"/>
    <property type="match status" value="1"/>
</dbReference>
<proteinExistence type="predicted"/>
<accession>A0ABR4QI75</accession>
<reference evidence="3 4" key="1">
    <citation type="journal article" date="2022" name="Front. Cell. Infect. Microbiol.">
        <title>The Genomes of Two Strains of Taenia crassiceps the Animal Model for the Study of Human Cysticercosis.</title>
        <authorList>
            <person name="Bobes R.J."/>
            <person name="Estrada K."/>
            <person name="Rios-Valencia D.G."/>
            <person name="Calderon-Gallegos A."/>
            <person name="de la Torre P."/>
            <person name="Carrero J.C."/>
            <person name="Sanchez-Flores A."/>
            <person name="Laclette J.P."/>
        </authorList>
    </citation>
    <scope>NUCLEOTIDE SEQUENCE [LARGE SCALE GENOMIC DNA]</scope>
    <source>
        <strain evidence="3">WFUcys</strain>
    </source>
</reference>
<dbReference type="SMART" id="SM00178">
    <property type="entry name" value="SAR"/>
    <property type="match status" value="1"/>
</dbReference>
<dbReference type="InterPro" id="IPR006689">
    <property type="entry name" value="Small_GTPase_ARF/SAR"/>
</dbReference>